<comment type="caution">
    <text evidence="2">The sequence shown here is derived from an EMBL/GenBank/DDBJ whole genome shotgun (WGS) entry which is preliminary data.</text>
</comment>
<keyword evidence="1" id="KW-1133">Transmembrane helix</keyword>
<evidence type="ECO:0000256" key="1">
    <source>
        <dbReference type="SAM" id="Phobius"/>
    </source>
</evidence>
<dbReference type="AlphaFoldDB" id="A0AAN9ER15"/>
<gene>
    <name evidence="2" type="ORF">RIF29_27974</name>
</gene>
<feature type="transmembrane region" description="Helical" evidence="1">
    <location>
        <begin position="58"/>
        <end position="81"/>
    </location>
</feature>
<feature type="transmembrane region" description="Helical" evidence="1">
    <location>
        <begin position="21"/>
        <end position="38"/>
    </location>
</feature>
<keyword evidence="3" id="KW-1185">Reference proteome</keyword>
<dbReference type="Proteomes" id="UP001372338">
    <property type="component" value="Unassembled WGS sequence"/>
</dbReference>
<accession>A0AAN9ER15</accession>
<sequence length="83" mass="9750">MGRSMKKALFIYSMQKLLALSGIYFYDLVVILRFWSFNNLKLKIDPLVFSSSIVPCDFYFYLCLHPLGCCLISLIMGKFVMWF</sequence>
<name>A0AAN9ER15_CROPI</name>
<proteinExistence type="predicted"/>
<reference evidence="2 3" key="1">
    <citation type="submission" date="2024-01" db="EMBL/GenBank/DDBJ databases">
        <title>The genomes of 5 underutilized Papilionoideae crops provide insights into root nodulation and disease resistanc.</title>
        <authorList>
            <person name="Yuan L."/>
        </authorList>
    </citation>
    <scope>NUCLEOTIDE SEQUENCE [LARGE SCALE GENOMIC DNA]</scope>
    <source>
        <strain evidence="2">ZHUSHIDOU_FW_LH</strain>
        <tissue evidence="2">Leaf</tissue>
    </source>
</reference>
<organism evidence="2 3">
    <name type="scientific">Crotalaria pallida</name>
    <name type="common">Smooth rattlebox</name>
    <name type="synonym">Crotalaria striata</name>
    <dbReference type="NCBI Taxonomy" id="3830"/>
    <lineage>
        <taxon>Eukaryota</taxon>
        <taxon>Viridiplantae</taxon>
        <taxon>Streptophyta</taxon>
        <taxon>Embryophyta</taxon>
        <taxon>Tracheophyta</taxon>
        <taxon>Spermatophyta</taxon>
        <taxon>Magnoliopsida</taxon>
        <taxon>eudicotyledons</taxon>
        <taxon>Gunneridae</taxon>
        <taxon>Pentapetalae</taxon>
        <taxon>rosids</taxon>
        <taxon>fabids</taxon>
        <taxon>Fabales</taxon>
        <taxon>Fabaceae</taxon>
        <taxon>Papilionoideae</taxon>
        <taxon>50 kb inversion clade</taxon>
        <taxon>genistoids sensu lato</taxon>
        <taxon>core genistoids</taxon>
        <taxon>Crotalarieae</taxon>
        <taxon>Crotalaria</taxon>
    </lineage>
</organism>
<protein>
    <submittedName>
        <fullName evidence="2">Uncharacterized protein</fullName>
    </submittedName>
</protein>
<keyword evidence="1" id="KW-0472">Membrane</keyword>
<keyword evidence="1" id="KW-0812">Transmembrane</keyword>
<evidence type="ECO:0000313" key="3">
    <source>
        <dbReference type="Proteomes" id="UP001372338"/>
    </source>
</evidence>
<evidence type="ECO:0000313" key="2">
    <source>
        <dbReference type="EMBL" id="KAK7261658.1"/>
    </source>
</evidence>
<dbReference type="EMBL" id="JAYWIO010000005">
    <property type="protein sequence ID" value="KAK7261658.1"/>
    <property type="molecule type" value="Genomic_DNA"/>
</dbReference>